<sequence length="244" mass="27975">MTSPTENAIKTLEAIADRFFRITLRSQPKSSTSHDAKSITRLVETNCLAVLEPKSAKAVRFVERCRLFLSYDMKGMERSQVEAIVNELFSHLDGLFFFGLLGRQVSVFGGETRPLVKVEFLTKVDPNNAGSFNKFRGAISICLVSPTGLVPVSDLLFIFIHEMVHAWLEIFSDANHPEHYQWVKVYHRHGEMFRRLFRFVAERVGALVPSDLLQGRILVWLNKLDWQVRRNSGWWDCFVSAVTL</sequence>
<dbReference type="AlphaFoldDB" id="A0AAN7UKZ0"/>
<dbReference type="EMBL" id="JAWHQM010000008">
    <property type="protein sequence ID" value="KAK5628141.1"/>
    <property type="molecule type" value="Genomic_DNA"/>
</dbReference>
<evidence type="ECO:0000313" key="1">
    <source>
        <dbReference type="EMBL" id="KAK5628141.1"/>
    </source>
</evidence>
<reference evidence="1 2" key="1">
    <citation type="submission" date="2023-10" db="EMBL/GenBank/DDBJ databases">
        <title>Draft genome sequence of Xylaria bambusicola isolate GMP-LS, the root and basal stem rot pathogen of sugarcane in Indonesia.</title>
        <authorList>
            <person name="Selvaraj P."/>
            <person name="Muralishankar V."/>
            <person name="Muruganantham S."/>
            <person name="Sp S."/>
            <person name="Haryani S."/>
            <person name="Lau K.J.X."/>
            <person name="Naqvi N.I."/>
        </authorList>
    </citation>
    <scope>NUCLEOTIDE SEQUENCE [LARGE SCALE GENOMIC DNA]</scope>
    <source>
        <strain evidence="1">GMP-LS</strain>
    </source>
</reference>
<evidence type="ECO:0008006" key="3">
    <source>
        <dbReference type="Google" id="ProtNLM"/>
    </source>
</evidence>
<protein>
    <recommendedName>
        <fullName evidence="3">SprT-like domain-containing protein</fullName>
    </recommendedName>
</protein>
<keyword evidence="2" id="KW-1185">Reference proteome</keyword>
<accession>A0AAN7UKZ0</accession>
<evidence type="ECO:0000313" key="2">
    <source>
        <dbReference type="Proteomes" id="UP001305414"/>
    </source>
</evidence>
<comment type="caution">
    <text evidence="1">The sequence shown here is derived from an EMBL/GenBank/DDBJ whole genome shotgun (WGS) entry which is preliminary data.</text>
</comment>
<name>A0AAN7UKZ0_9PEZI</name>
<organism evidence="1 2">
    <name type="scientific">Xylaria bambusicola</name>
    <dbReference type="NCBI Taxonomy" id="326684"/>
    <lineage>
        <taxon>Eukaryota</taxon>
        <taxon>Fungi</taxon>
        <taxon>Dikarya</taxon>
        <taxon>Ascomycota</taxon>
        <taxon>Pezizomycotina</taxon>
        <taxon>Sordariomycetes</taxon>
        <taxon>Xylariomycetidae</taxon>
        <taxon>Xylariales</taxon>
        <taxon>Xylariaceae</taxon>
        <taxon>Xylaria</taxon>
    </lineage>
</organism>
<gene>
    <name evidence="1" type="ORF">RRF57_003856</name>
</gene>
<proteinExistence type="predicted"/>
<dbReference type="Proteomes" id="UP001305414">
    <property type="component" value="Unassembled WGS sequence"/>
</dbReference>